<dbReference type="RefSeq" id="WP_013460085.1">
    <property type="nucleotide sequence ID" value="NC_014762.1"/>
</dbReference>
<keyword evidence="6 10" id="KW-0812">Transmembrane</keyword>
<evidence type="ECO:0000313" key="13">
    <source>
        <dbReference type="EMBL" id="ADR33888.1"/>
    </source>
</evidence>
<gene>
    <name evidence="13" type="ordered locus">Sulku_1225</name>
</gene>
<dbReference type="HOGENOM" id="CLU_035032_0_1_7"/>
<dbReference type="STRING" id="709032.Sulku_1225"/>
<keyword evidence="5" id="KW-1003">Cell membrane</keyword>
<proteinExistence type="inferred from homology"/>
<dbReference type="Proteomes" id="UP000008721">
    <property type="component" value="Chromosome"/>
</dbReference>
<evidence type="ECO:0000256" key="1">
    <source>
        <dbReference type="ARBA" id="ARBA00002684"/>
    </source>
</evidence>
<evidence type="ECO:0000256" key="9">
    <source>
        <dbReference type="ARBA" id="ARBA00030750"/>
    </source>
</evidence>
<comment type="similarity">
    <text evidence="3 10">Belongs to the GSP F family.</text>
</comment>
<evidence type="ECO:0000256" key="4">
    <source>
        <dbReference type="ARBA" id="ARBA00022448"/>
    </source>
</evidence>
<name>E4TXH9_SULKY</name>
<dbReference type="PRINTS" id="PR00812">
    <property type="entry name" value="BCTERIALGSPF"/>
</dbReference>
<sequence length="405" mass="44989">MEFFYKGISTDGNTIKGSIEAANLDEAKKKLKAQNILFSELSERSQGLLETLSLFRRDTLSSGALSQLSRDLAVYLNAGVPLVRSLTLLRHQSRSDSRMERFYDTLIEHIHEGKSFAQALDMQEFYTLPVFYVGTLKISEDRGILAQVLNELSHYLNIQEKIKKQLSQAMVYPSFIIIVAVLMISFMLTVVVPKITSVFESTGQPLPMLTQWVISSAHFFAQYWIVLFAGLLAAISFFVFKMATDSRFKRLIHGIVLKLPIVGKMVETADLARFCTISSLLIRSGVPVVNTMKLSSITLSSAVIKELFEQASTKVVEGSSLSNALRQSDVYSIDASFVEAVAIGEETSEVSTMLEHLSTLYIDTNKDRISIFLAVLEPALMLLIGGMIGVIVTAMLLPIFSLNLE</sequence>
<evidence type="ECO:0000256" key="2">
    <source>
        <dbReference type="ARBA" id="ARBA00004651"/>
    </source>
</evidence>
<keyword evidence="14" id="KW-1185">Reference proteome</keyword>
<protein>
    <recommendedName>
        <fullName evidence="9">General secretion pathway protein F</fullName>
    </recommendedName>
</protein>
<dbReference type="InterPro" id="IPR042094">
    <property type="entry name" value="T2SS_GspF_sf"/>
</dbReference>
<dbReference type="GO" id="GO:0009306">
    <property type="term" value="P:protein secretion"/>
    <property type="evidence" value="ECO:0007669"/>
    <property type="project" value="InterPro"/>
</dbReference>
<evidence type="ECO:0000256" key="10">
    <source>
        <dbReference type="RuleBase" id="RU003923"/>
    </source>
</evidence>
<dbReference type="PROSITE" id="PS00874">
    <property type="entry name" value="T2SP_F"/>
    <property type="match status" value="1"/>
</dbReference>
<dbReference type="KEGG" id="sku:Sulku_1225"/>
<dbReference type="Pfam" id="PF00482">
    <property type="entry name" value="T2SSF"/>
    <property type="match status" value="2"/>
</dbReference>
<evidence type="ECO:0000256" key="7">
    <source>
        <dbReference type="ARBA" id="ARBA00022989"/>
    </source>
</evidence>
<evidence type="ECO:0000259" key="12">
    <source>
        <dbReference type="Pfam" id="PF00482"/>
    </source>
</evidence>
<keyword evidence="4 10" id="KW-0813">Transport</keyword>
<dbReference type="eggNOG" id="COG1459">
    <property type="taxonomic scope" value="Bacteria"/>
</dbReference>
<feature type="domain" description="Type II secretion system protein GspF" evidence="12">
    <location>
        <begin position="274"/>
        <end position="398"/>
    </location>
</feature>
<organism evidence="13 14">
    <name type="scientific">Sulfuricurvum kujiense (strain ATCC BAA-921 / DSM 16994 / JCM 11577 / YK-1)</name>
    <dbReference type="NCBI Taxonomy" id="709032"/>
    <lineage>
        <taxon>Bacteria</taxon>
        <taxon>Pseudomonadati</taxon>
        <taxon>Campylobacterota</taxon>
        <taxon>Epsilonproteobacteria</taxon>
        <taxon>Campylobacterales</taxon>
        <taxon>Sulfurimonadaceae</taxon>
        <taxon>Sulfuricurvum</taxon>
    </lineage>
</organism>
<evidence type="ECO:0000256" key="3">
    <source>
        <dbReference type="ARBA" id="ARBA00005745"/>
    </source>
</evidence>
<dbReference type="InterPro" id="IPR018076">
    <property type="entry name" value="T2SS_GspF_dom"/>
</dbReference>
<feature type="domain" description="Type II secretion system protein GspF" evidence="12">
    <location>
        <begin position="69"/>
        <end position="193"/>
    </location>
</feature>
<reference evidence="13 14" key="1">
    <citation type="journal article" date="2012" name="Stand. Genomic Sci.">
        <title>Complete genome sequence of the sulfur compounds oxidizing chemolithoautotroph Sulfuricurvum kujiense type strain (YK-1(T)).</title>
        <authorList>
            <person name="Han C."/>
            <person name="Kotsyurbenko O."/>
            <person name="Chertkov O."/>
            <person name="Held B."/>
            <person name="Lapidus A."/>
            <person name="Nolan M."/>
            <person name="Lucas S."/>
            <person name="Hammon N."/>
            <person name="Deshpande S."/>
            <person name="Cheng J.F."/>
            <person name="Tapia R."/>
            <person name="Goodwin L.A."/>
            <person name="Pitluck S."/>
            <person name="Liolios K."/>
            <person name="Pagani I."/>
            <person name="Ivanova N."/>
            <person name="Mavromatis K."/>
            <person name="Mikhailova N."/>
            <person name="Pati A."/>
            <person name="Chen A."/>
            <person name="Palaniappan K."/>
            <person name="Land M."/>
            <person name="Hauser L."/>
            <person name="Chang Y.J."/>
            <person name="Jeffries C.D."/>
            <person name="Brambilla E.M."/>
            <person name="Rohde M."/>
            <person name="Spring S."/>
            <person name="Sikorski J."/>
            <person name="Goker M."/>
            <person name="Woyke T."/>
            <person name="Bristow J."/>
            <person name="Eisen J.A."/>
            <person name="Markowitz V."/>
            <person name="Hugenholtz P."/>
            <person name="Kyrpides N.C."/>
            <person name="Klenk H.P."/>
            <person name="Detter J.C."/>
        </authorList>
    </citation>
    <scope>NUCLEOTIDE SEQUENCE [LARGE SCALE GENOMIC DNA]</scope>
    <source>
        <strain evidence="14">ATCC BAA-921 / DSM 16994 / JCM 11577 / YK-1</strain>
    </source>
</reference>
<dbReference type="AlphaFoldDB" id="E4TXH9"/>
<comment type="function">
    <text evidence="1">Component of the type II secretion system inner membrane complex required for the energy-dependent secretion of extracellular factors such as proteases and toxins from the periplasm.</text>
</comment>
<dbReference type="EMBL" id="CP002355">
    <property type="protein sequence ID" value="ADR33888.1"/>
    <property type="molecule type" value="Genomic_DNA"/>
</dbReference>
<dbReference type="InterPro" id="IPR001992">
    <property type="entry name" value="T2SS_GspF/T4SS_PilC_CS"/>
</dbReference>
<evidence type="ECO:0000313" key="14">
    <source>
        <dbReference type="Proteomes" id="UP000008721"/>
    </source>
</evidence>
<evidence type="ECO:0000256" key="11">
    <source>
        <dbReference type="SAM" id="Phobius"/>
    </source>
</evidence>
<dbReference type="Gene3D" id="1.20.81.30">
    <property type="entry name" value="Type II secretion system (T2SS), domain F"/>
    <property type="match status" value="2"/>
</dbReference>
<dbReference type="OrthoDB" id="9805682at2"/>
<dbReference type="InterPro" id="IPR003004">
    <property type="entry name" value="GspF/PilC"/>
</dbReference>
<dbReference type="GO" id="GO:0005886">
    <property type="term" value="C:plasma membrane"/>
    <property type="evidence" value="ECO:0007669"/>
    <property type="project" value="UniProtKB-SubCell"/>
</dbReference>
<evidence type="ECO:0000256" key="8">
    <source>
        <dbReference type="ARBA" id="ARBA00023136"/>
    </source>
</evidence>
<feature type="transmembrane region" description="Helical" evidence="11">
    <location>
        <begin position="371"/>
        <end position="400"/>
    </location>
</feature>
<dbReference type="PANTHER" id="PTHR30012">
    <property type="entry name" value="GENERAL SECRETION PATHWAY PROTEIN"/>
    <property type="match status" value="1"/>
</dbReference>
<keyword evidence="7 11" id="KW-1133">Transmembrane helix</keyword>
<accession>E4TXH9</accession>
<comment type="subcellular location">
    <subcellularLocation>
        <location evidence="2 10">Cell membrane</location>
        <topology evidence="2 10">Multi-pass membrane protein</topology>
    </subcellularLocation>
</comment>
<feature type="transmembrane region" description="Helical" evidence="11">
    <location>
        <begin position="212"/>
        <end position="240"/>
    </location>
</feature>
<dbReference type="PANTHER" id="PTHR30012:SF0">
    <property type="entry name" value="TYPE II SECRETION SYSTEM PROTEIN F-RELATED"/>
    <property type="match status" value="1"/>
</dbReference>
<keyword evidence="8 11" id="KW-0472">Membrane</keyword>
<evidence type="ECO:0000256" key="5">
    <source>
        <dbReference type="ARBA" id="ARBA00022475"/>
    </source>
</evidence>
<evidence type="ECO:0000256" key="6">
    <source>
        <dbReference type="ARBA" id="ARBA00022692"/>
    </source>
</evidence>
<feature type="transmembrane region" description="Helical" evidence="11">
    <location>
        <begin position="169"/>
        <end position="192"/>
    </location>
</feature>